<sequence>MLKSQIEALLYVAGDQGIDLQTLAQLLQIKPTAVRQQLAQIKAILDENEQIPVTLKQFGSVYKLLTKKQYHSLIKNFFQTEQVVNLSQAALEVLAVIAYQQPVTRIEIDEIRGVKSSSSSLQTLVTRQMIKITGHKDAPGHPLMYATTEQFLDYFGLTSLDELPDLQEFQEQNLDRQGNVDLFS</sequence>
<dbReference type="RefSeq" id="WP_249512908.1">
    <property type="nucleotide sequence ID" value="NZ_CP093365.1"/>
</dbReference>
<evidence type="ECO:0000313" key="6">
    <source>
        <dbReference type="EMBL" id="UQS83723.1"/>
    </source>
</evidence>
<comment type="subunit">
    <text evidence="5">Homodimer. Homodimerization may be required to stabilize the binding of ScpA to the Smc head domains. Component of a cohesin-like complex composed of ScpA, ScpB and the Smc homodimer, in which ScpA and ScpB bind to the head domain of Smc. The presence of the three proteins is required for the association of the complex with DNA.</text>
</comment>
<comment type="subcellular location">
    <subcellularLocation>
        <location evidence="5">Cytoplasm</location>
    </subcellularLocation>
    <text evidence="5">Associated with two foci at the outer edges of the nucleoid region in young cells, and at four foci within both cell halves in older cells.</text>
</comment>
<gene>
    <name evidence="5 6" type="primary">scpB</name>
    <name evidence="6" type="ORF">MOO47_00540</name>
</gene>
<name>A0ABY4PDG9_9LACO</name>
<dbReference type="EMBL" id="CP093365">
    <property type="protein sequence ID" value="UQS83723.1"/>
    <property type="molecule type" value="Genomic_DNA"/>
</dbReference>
<dbReference type="Proteomes" id="UP000831947">
    <property type="component" value="Chromosome"/>
</dbReference>
<evidence type="ECO:0000256" key="2">
    <source>
        <dbReference type="ARBA" id="ARBA00022618"/>
    </source>
</evidence>
<comment type="function">
    <text evidence="5">Participates in chromosomal partition during cell division. May act via the formation of a condensin-like complex containing Smc and ScpA that pull DNA away from mid-cell into both cell halves.</text>
</comment>
<dbReference type="SUPFAM" id="SSF46785">
    <property type="entry name" value="Winged helix' DNA-binding domain"/>
    <property type="match status" value="2"/>
</dbReference>
<dbReference type="InterPro" id="IPR005234">
    <property type="entry name" value="ScpB_csome_segregation"/>
</dbReference>
<keyword evidence="4 5" id="KW-0131">Cell cycle</keyword>
<organism evidence="6 7">
    <name type="scientific">Bombilactobacillus thymidiniphilus</name>
    <dbReference type="NCBI Taxonomy" id="2923363"/>
    <lineage>
        <taxon>Bacteria</taxon>
        <taxon>Bacillati</taxon>
        <taxon>Bacillota</taxon>
        <taxon>Bacilli</taxon>
        <taxon>Lactobacillales</taxon>
        <taxon>Lactobacillaceae</taxon>
        <taxon>Bombilactobacillus</taxon>
    </lineage>
</organism>
<dbReference type="PIRSF" id="PIRSF019345">
    <property type="entry name" value="ScpB"/>
    <property type="match status" value="1"/>
</dbReference>
<dbReference type="Pfam" id="PF04079">
    <property type="entry name" value="SMC_ScpB"/>
    <property type="match status" value="1"/>
</dbReference>
<evidence type="ECO:0000313" key="7">
    <source>
        <dbReference type="Proteomes" id="UP000831947"/>
    </source>
</evidence>
<dbReference type="InterPro" id="IPR036390">
    <property type="entry name" value="WH_DNA-bd_sf"/>
</dbReference>
<dbReference type="Gene3D" id="1.10.10.10">
    <property type="entry name" value="Winged helix-like DNA-binding domain superfamily/Winged helix DNA-binding domain"/>
    <property type="match status" value="2"/>
</dbReference>
<keyword evidence="7" id="KW-1185">Reference proteome</keyword>
<evidence type="ECO:0000256" key="1">
    <source>
        <dbReference type="ARBA" id="ARBA00022490"/>
    </source>
</evidence>
<dbReference type="NCBIfam" id="TIGR00281">
    <property type="entry name" value="SMC-Scp complex subunit ScpB"/>
    <property type="match status" value="1"/>
</dbReference>
<proteinExistence type="inferred from homology"/>
<evidence type="ECO:0000256" key="3">
    <source>
        <dbReference type="ARBA" id="ARBA00022829"/>
    </source>
</evidence>
<keyword evidence="1 5" id="KW-0963">Cytoplasm</keyword>
<dbReference type="PANTHER" id="PTHR34298">
    <property type="entry name" value="SEGREGATION AND CONDENSATION PROTEIN B"/>
    <property type="match status" value="1"/>
</dbReference>
<protein>
    <recommendedName>
        <fullName evidence="5">Segregation and condensation protein B</fullName>
    </recommendedName>
</protein>
<dbReference type="HAMAP" id="MF_01804">
    <property type="entry name" value="ScpB"/>
    <property type="match status" value="1"/>
</dbReference>
<keyword evidence="3 5" id="KW-0159">Chromosome partition</keyword>
<keyword evidence="2 5" id="KW-0132">Cell division</keyword>
<dbReference type="PANTHER" id="PTHR34298:SF2">
    <property type="entry name" value="SEGREGATION AND CONDENSATION PROTEIN B"/>
    <property type="match status" value="1"/>
</dbReference>
<evidence type="ECO:0000256" key="5">
    <source>
        <dbReference type="HAMAP-Rule" id="MF_01804"/>
    </source>
</evidence>
<accession>A0ABY4PDG9</accession>
<dbReference type="InterPro" id="IPR036388">
    <property type="entry name" value="WH-like_DNA-bd_sf"/>
</dbReference>
<reference evidence="6 7" key="1">
    <citation type="journal article" date="2022" name="Int. J. Syst. Evol. Microbiol.">
        <title>Apilactobacillus apisilvae sp. nov., Nicolia spurrieriana gen. nov. sp. nov., Bombilactobacillus folatiphilus sp. nov. and Bombilactobacillus thymidiniphilus sp. nov., four new lactic acid bacterial isolates from stingless bees Tetragonula carbonaria and Austroplebeia australis.</title>
        <authorList>
            <person name="Oliphant S.A."/>
            <person name="Watson-Haigh N.S."/>
            <person name="Sumby K.M."/>
            <person name="Gardner J."/>
            <person name="Groom S."/>
            <person name="Jiranek V."/>
        </authorList>
    </citation>
    <scope>NUCLEOTIDE SEQUENCE [LARGE SCALE GENOMIC DNA]</scope>
    <source>
        <strain evidence="6 7">SG4_A1</strain>
    </source>
</reference>
<comment type="similarity">
    <text evidence="5">Belongs to the ScpB family.</text>
</comment>
<evidence type="ECO:0000256" key="4">
    <source>
        <dbReference type="ARBA" id="ARBA00023306"/>
    </source>
</evidence>